<dbReference type="PROSITE" id="PS50111">
    <property type="entry name" value="CHEMOTAXIS_TRANSDUC_2"/>
    <property type="match status" value="1"/>
</dbReference>
<keyword evidence="4" id="KW-0145">Chemotaxis</keyword>
<keyword evidence="3" id="KW-0488">Methylation</keyword>
<dbReference type="InterPro" id="IPR024478">
    <property type="entry name" value="HlyB_4HB_MCP"/>
</dbReference>
<organism evidence="15 16">
    <name type="scientific">Pseudomonas orientalis</name>
    <dbReference type="NCBI Taxonomy" id="76758"/>
    <lineage>
        <taxon>Bacteria</taxon>
        <taxon>Pseudomonadati</taxon>
        <taxon>Pseudomonadota</taxon>
        <taxon>Gammaproteobacteria</taxon>
        <taxon>Pseudomonadales</taxon>
        <taxon>Pseudomonadaceae</taxon>
        <taxon>Pseudomonas</taxon>
    </lineage>
</organism>
<evidence type="ECO:0000256" key="9">
    <source>
        <dbReference type="ARBA" id="ARBA00029447"/>
    </source>
</evidence>
<protein>
    <submittedName>
        <fullName evidence="15">Methyl-accepting chemotaxis protein</fullName>
    </submittedName>
</protein>
<dbReference type="Pfam" id="PF12729">
    <property type="entry name" value="4HB_MCP_1"/>
    <property type="match status" value="1"/>
</dbReference>
<dbReference type="PANTHER" id="PTHR32089">
    <property type="entry name" value="METHYL-ACCEPTING CHEMOTAXIS PROTEIN MCPB"/>
    <property type="match status" value="1"/>
</dbReference>
<evidence type="ECO:0000256" key="1">
    <source>
        <dbReference type="ARBA" id="ARBA00004651"/>
    </source>
</evidence>
<feature type="domain" description="HAMP" evidence="14">
    <location>
        <begin position="212"/>
        <end position="264"/>
    </location>
</feature>
<gene>
    <name evidence="15" type="ORF">EUX57_11480</name>
</gene>
<dbReference type="InterPro" id="IPR004090">
    <property type="entry name" value="Chemotax_Me-accpt_rcpt"/>
</dbReference>
<comment type="subcellular location">
    <subcellularLocation>
        <location evidence="1">Cell membrane</location>
        <topology evidence="1">Multi-pass membrane protein</topology>
    </subcellularLocation>
</comment>
<keyword evidence="8 10" id="KW-0807">Transducer</keyword>
<dbReference type="CDD" id="cd11386">
    <property type="entry name" value="MCP_signal"/>
    <property type="match status" value="1"/>
</dbReference>
<dbReference type="GO" id="GO:0006935">
    <property type="term" value="P:chemotaxis"/>
    <property type="evidence" value="ECO:0007669"/>
    <property type="project" value="UniProtKB-KW"/>
</dbReference>
<sequence>MTIRTMNIAPRAFLGFSLIGALMLILGLFALSQMSKIRAAGDDIAINGVPSFQTLNALTVTGVRMRVLSHRLLTDREPNIQNRTIELLAEQNQQLNQSQAAYAKLISSPVEQSDYNDYMRLMGEYRKIETRLVTLSRAGDLQELTRVLNAESAANAEQINVALGKLTDFNNAQLAIINQSAADQYSSAFNWVVGLLIIASLLTMLFAWLLTKSITQPIALALEAAETIAEGNLTRPIKVDGTDEAGRLLLAMQKMQEKLRDTLMRISGSATQLASAAEELNVVTDESARGLAQQDNEIEQAATAVNEMTSAVEEVARNAVSTSEASKNATASAGDGRDLVHETVNAIERMSGDVQSTADLIGNLAEESRDIGKVLDVIRGLADQTNLLALNAAIEAARAGEAGRGFAVVADEVRALAHRTQQSTSEIERMVGSIQGGTQKAVSSMRNSTDRAESTLSIAKGAGLALETINTAVIEINERNLVIAAAAEEQAAVAREVDRNLVNIRDLSTQSSNGAAQTSAASVELTRLAVDLNSMVSRFRL</sequence>
<dbReference type="PRINTS" id="PR00260">
    <property type="entry name" value="CHEMTRNSDUCR"/>
</dbReference>
<dbReference type="SUPFAM" id="SSF58104">
    <property type="entry name" value="Methyl-accepting chemotaxis protein (MCP) signaling domain"/>
    <property type="match status" value="1"/>
</dbReference>
<dbReference type="Pfam" id="PF00015">
    <property type="entry name" value="MCPsignal"/>
    <property type="match status" value="1"/>
</dbReference>
<dbReference type="InterPro" id="IPR004089">
    <property type="entry name" value="MCPsignal_dom"/>
</dbReference>
<dbReference type="FunFam" id="1.10.287.950:FF:000001">
    <property type="entry name" value="Methyl-accepting chemotaxis sensory transducer"/>
    <property type="match status" value="1"/>
</dbReference>
<evidence type="ECO:0000256" key="12">
    <source>
        <dbReference type="SAM" id="Phobius"/>
    </source>
</evidence>
<dbReference type="SMART" id="SM00283">
    <property type="entry name" value="MA"/>
    <property type="match status" value="1"/>
</dbReference>
<proteinExistence type="inferred from homology"/>
<accession>A0A4Q7D1R3</accession>
<evidence type="ECO:0000256" key="11">
    <source>
        <dbReference type="SAM" id="MobiDB-lite"/>
    </source>
</evidence>
<keyword evidence="2" id="KW-1003">Cell membrane</keyword>
<dbReference type="CDD" id="cd06225">
    <property type="entry name" value="HAMP"/>
    <property type="match status" value="1"/>
</dbReference>
<feature type="region of interest" description="Disordered" evidence="11">
    <location>
        <begin position="315"/>
        <end position="337"/>
    </location>
</feature>
<dbReference type="AlphaFoldDB" id="A0A4Q7D1R3"/>
<dbReference type="Gene3D" id="1.10.287.950">
    <property type="entry name" value="Methyl-accepting chemotaxis protein"/>
    <property type="match status" value="1"/>
</dbReference>
<dbReference type="PANTHER" id="PTHR32089:SF120">
    <property type="entry name" value="METHYL-ACCEPTING CHEMOTAXIS PROTEIN TLPQ"/>
    <property type="match status" value="1"/>
</dbReference>
<evidence type="ECO:0000256" key="6">
    <source>
        <dbReference type="ARBA" id="ARBA00022989"/>
    </source>
</evidence>
<comment type="similarity">
    <text evidence="9">Belongs to the methyl-accepting chemotaxis (MCP) protein family.</text>
</comment>
<dbReference type="SMART" id="SM00304">
    <property type="entry name" value="HAMP"/>
    <property type="match status" value="2"/>
</dbReference>
<evidence type="ECO:0000256" key="3">
    <source>
        <dbReference type="ARBA" id="ARBA00022481"/>
    </source>
</evidence>
<dbReference type="PROSITE" id="PS50885">
    <property type="entry name" value="HAMP"/>
    <property type="match status" value="1"/>
</dbReference>
<dbReference type="GO" id="GO:0005886">
    <property type="term" value="C:plasma membrane"/>
    <property type="evidence" value="ECO:0007669"/>
    <property type="project" value="UniProtKB-SubCell"/>
</dbReference>
<evidence type="ECO:0000256" key="4">
    <source>
        <dbReference type="ARBA" id="ARBA00022500"/>
    </source>
</evidence>
<evidence type="ECO:0000256" key="7">
    <source>
        <dbReference type="ARBA" id="ARBA00023136"/>
    </source>
</evidence>
<name>A0A4Q7D1R3_9PSED</name>
<evidence type="ECO:0000313" key="16">
    <source>
        <dbReference type="Proteomes" id="UP000293369"/>
    </source>
</evidence>
<dbReference type="GO" id="GO:0004888">
    <property type="term" value="F:transmembrane signaling receptor activity"/>
    <property type="evidence" value="ECO:0007669"/>
    <property type="project" value="InterPro"/>
</dbReference>
<reference evidence="15 16" key="1">
    <citation type="submission" date="2019-02" db="EMBL/GenBank/DDBJ databases">
        <title>Pseudomonas spp from wheat grain.</title>
        <authorList>
            <person name="Cho G.-S."/>
            <person name="Franz C.M.A.P."/>
        </authorList>
    </citation>
    <scope>NUCLEOTIDE SEQUENCE [LARGE SCALE GENOMIC DNA]</scope>
    <source>
        <strain evidence="15 16">133NRW</strain>
    </source>
</reference>
<dbReference type="Pfam" id="PF00672">
    <property type="entry name" value="HAMP"/>
    <property type="match status" value="1"/>
</dbReference>
<feature type="compositionally biased region" description="Polar residues" evidence="11">
    <location>
        <begin position="319"/>
        <end position="331"/>
    </location>
</feature>
<dbReference type="GO" id="GO:0007165">
    <property type="term" value="P:signal transduction"/>
    <property type="evidence" value="ECO:0007669"/>
    <property type="project" value="UniProtKB-KW"/>
</dbReference>
<evidence type="ECO:0000259" key="13">
    <source>
        <dbReference type="PROSITE" id="PS50111"/>
    </source>
</evidence>
<evidence type="ECO:0000256" key="2">
    <source>
        <dbReference type="ARBA" id="ARBA00022475"/>
    </source>
</evidence>
<keyword evidence="7 12" id="KW-0472">Membrane</keyword>
<keyword evidence="6 12" id="KW-1133">Transmembrane helix</keyword>
<evidence type="ECO:0000256" key="5">
    <source>
        <dbReference type="ARBA" id="ARBA00022692"/>
    </source>
</evidence>
<dbReference type="InterPro" id="IPR003660">
    <property type="entry name" value="HAMP_dom"/>
</dbReference>
<comment type="caution">
    <text evidence="15">The sequence shown here is derived from an EMBL/GenBank/DDBJ whole genome shotgun (WGS) entry which is preliminary data.</text>
</comment>
<dbReference type="EMBL" id="SGFE01000020">
    <property type="protein sequence ID" value="RZI31657.1"/>
    <property type="molecule type" value="Genomic_DNA"/>
</dbReference>
<keyword evidence="5 12" id="KW-0812">Transmembrane</keyword>
<dbReference type="Proteomes" id="UP000293369">
    <property type="component" value="Unassembled WGS sequence"/>
</dbReference>
<feature type="domain" description="Methyl-accepting transducer" evidence="13">
    <location>
        <begin position="269"/>
        <end position="505"/>
    </location>
</feature>
<evidence type="ECO:0000256" key="10">
    <source>
        <dbReference type="PROSITE-ProRule" id="PRU00284"/>
    </source>
</evidence>
<evidence type="ECO:0000259" key="14">
    <source>
        <dbReference type="PROSITE" id="PS50885"/>
    </source>
</evidence>
<evidence type="ECO:0000313" key="15">
    <source>
        <dbReference type="EMBL" id="RZI31657.1"/>
    </source>
</evidence>
<evidence type="ECO:0000256" key="8">
    <source>
        <dbReference type="ARBA" id="ARBA00023224"/>
    </source>
</evidence>
<feature type="transmembrane region" description="Helical" evidence="12">
    <location>
        <begin position="188"/>
        <end position="210"/>
    </location>
</feature>